<evidence type="ECO:0000256" key="2">
    <source>
        <dbReference type="ARBA" id="ARBA00022771"/>
    </source>
</evidence>
<dbReference type="GO" id="GO:0005634">
    <property type="term" value="C:nucleus"/>
    <property type="evidence" value="ECO:0007669"/>
    <property type="project" value="TreeGrafter"/>
</dbReference>
<sequence length="171" mass="19914">MEDEIDSQLNEISQLFSSLLEAQEQFIDNFISIITSYSSTLQDEMAHLEDWRLNVERELTDLALLEDDNESTLVQLSERVCETDNSETCVICLEEPKRGQLVKELSCSHVFHSTCVDTWRCETQKKKNRHIWILYDFIITFINWITQNQITPSGKPIIKNNINIFSAKHTS</sequence>
<dbReference type="PANTHER" id="PTHR45931">
    <property type="entry name" value="SI:CH211-59O9.10"/>
    <property type="match status" value="1"/>
</dbReference>
<dbReference type="GO" id="GO:0006511">
    <property type="term" value="P:ubiquitin-dependent protein catabolic process"/>
    <property type="evidence" value="ECO:0007669"/>
    <property type="project" value="TreeGrafter"/>
</dbReference>
<dbReference type="STRING" id="126957.T1JKH6"/>
<reference evidence="7" key="1">
    <citation type="submission" date="2011-05" db="EMBL/GenBank/DDBJ databases">
        <authorList>
            <person name="Richards S.R."/>
            <person name="Qu J."/>
            <person name="Jiang H."/>
            <person name="Jhangiani S.N."/>
            <person name="Agravi P."/>
            <person name="Goodspeed R."/>
            <person name="Gross S."/>
            <person name="Mandapat C."/>
            <person name="Jackson L."/>
            <person name="Mathew T."/>
            <person name="Pu L."/>
            <person name="Thornton R."/>
            <person name="Saada N."/>
            <person name="Wilczek-Boney K.B."/>
            <person name="Lee S."/>
            <person name="Kovar C."/>
            <person name="Wu Y."/>
            <person name="Scherer S.E."/>
            <person name="Worley K.C."/>
            <person name="Muzny D.M."/>
            <person name="Gibbs R."/>
        </authorList>
    </citation>
    <scope>NUCLEOTIDE SEQUENCE</scope>
    <source>
        <strain evidence="7">Brora</strain>
    </source>
</reference>
<dbReference type="InterPro" id="IPR051834">
    <property type="entry name" value="RING_finger_E3_ligase"/>
</dbReference>
<dbReference type="EnsemblMetazoa" id="SMAR014356-RA">
    <property type="protein sequence ID" value="SMAR014356-PA"/>
    <property type="gene ID" value="SMAR014356"/>
</dbReference>
<dbReference type="GO" id="GO:0008270">
    <property type="term" value="F:zinc ion binding"/>
    <property type="evidence" value="ECO:0007669"/>
    <property type="project" value="UniProtKB-KW"/>
</dbReference>
<keyword evidence="3" id="KW-0862">Zinc</keyword>
<dbReference type="PhylomeDB" id="T1JKH6"/>
<dbReference type="EMBL" id="JH431323">
    <property type="status" value="NOT_ANNOTATED_CDS"/>
    <property type="molecule type" value="Genomic_DNA"/>
</dbReference>
<evidence type="ECO:0000256" key="1">
    <source>
        <dbReference type="ARBA" id="ARBA00022723"/>
    </source>
</evidence>
<evidence type="ECO:0000313" key="7">
    <source>
        <dbReference type="Proteomes" id="UP000014500"/>
    </source>
</evidence>
<dbReference type="HOGENOM" id="CLU_1564857_0_0_1"/>
<dbReference type="SUPFAM" id="SSF57850">
    <property type="entry name" value="RING/U-box"/>
    <property type="match status" value="1"/>
</dbReference>
<dbReference type="InterPro" id="IPR013083">
    <property type="entry name" value="Znf_RING/FYVE/PHD"/>
</dbReference>
<reference evidence="6" key="2">
    <citation type="submission" date="2015-02" db="UniProtKB">
        <authorList>
            <consortium name="EnsemblMetazoa"/>
        </authorList>
    </citation>
    <scope>IDENTIFICATION</scope>
</reference>
<name>T1JKH6_STRMM</name>
<dbReference type="Proteomes" id="UP000014500">
    <property type="component" value="Unassembled WGS sequence"/>
</dbReference>
<evidence type="ECO:0000259" key="5">
    <source>
        <dbReference type="PROSITE" id="PS50089"/>
    </source>
</evidence>
<feature type="domain" description="RING-type" evidence="5">
    <location>
        <begin position="89"/>
        <end position="119"/>
    </location>
</feature>
<dbReference type="PANTHER" id="PTHR45931:SF3">
    <property type="entry name" value="RING ZINC FINGER-CONTAINING PROTEIN"/>
    <property type="match status" value="1"/>
</dbReference>
<dbReference type="GO" id="GO:0061630">
    <property type="term" value="F:ubiquitin protein ligase activity"/>
    <property type="evidence" value="ECO:0007669"/>
    <property type="project" value="TreeGrafter"/>
</dbReference>
<evidence type="ECO:0000313" key="6">
    <source>
        <dbReference type="EnsemblMetazoa" id="SMAR014356-PA"/>
    </source>
</evidence>
<proteinExistence type="predicted"/>
<organism evidence="6 7">
    <name type="scientific">Strigamia maritima</name>
    <name type="common">European centipede</name>
    <name type="synonym">Geophilus maritimus</name>
    <dbReference type="NCBI Taxonomy" id="126957"/>
    <lineage>
        <taxon>Eukaryota</taxon>
        <taxon>Metazoa</taxon>
        <taxon>Ecdysozoa</taxon>
        <taxon>Arthropoda</taxon>
        <taxon>Myriapoda</taxon>
        <taxon>Chilopoda</taxon>
        <taxon>Pleurostigmophora</taxon>
        <taxon>Geophilomorpha</taxon>
        <taxon>Linotaeniidae</taxon>
        <taxon>Strigamia</taxon>
    </lineage>
</organism>
<dbReference type="PROSITE" id="PS50089">
    <property type="entry name" value="ZF_RING_2"/>
    <property type="match status" value="1"/>
</dbReference>
<keyword evidence="7" id="KW-1185">Reference proteome</keyword>
<keyword evidence="2 4" id="KW-0863">Zinc-finger</keyword>
<evidence type="ECO:0000256" key="4">
    <source>
        <dbReference type="PROSITE-ProRule" id="PRU00175"/>
    </source>
</evidence>
<dbReference type="AlphaFoldDB" id="T1JKH6"/>
<keyword evidence="1" id="KW-0479">Metal-binding</keyword>
<dbReference type="Gene3D" id="3.30.40.10">
    <property type="entry name" value="Zinc/RING finger domain, C3HC4 (zinc finger)"/>
    <property type="match status" value="1"/>
</dbReference>
<protein>
    <recommendedName>
        <fullName evidence="5">RING-type domain-containing protein</fullName>
    </recommendedName>
</protein>
<dbReference type="Pfam" id="PF17123">
    <property type="entry name" value="zf-RING_11"/>
    <property type="match status" value="1"/>
</dbReference>
<accession>T1JKH6</accession>
<dbReference type="InterPro" id="IPR001841">
    <property type="entry name" value="Znf_RING"/>
</dbReference>
<evidence type="ECO:0000256" key="3">
    <source>
        <dbReference type="ARBA" id="ARBA00022833"/>
    </source>
</evidence>